<evidence type="ECO:0000313" key="1">
    <source>
        <dbReference type="EMBL" id="GFS90054.1"/>
    </source>
</evidence>
<dbReference type="EMBL" id="BMAW01004634">
    <property type="protein sequence ID" value="GFS90054.1"/>
    <property type="molecule type" value="Genomic_DNA"/>
</dbReference>
<protein>
    <submittedName>
        <fullName evidence="1">Uncharacterized protein</fullName>
    </submittedName>
</protein>
<reference evidence="1" key="1">
    <citation type="submission" date="2020-08" db="EMBL/GenBank/DDBJ databases">
        <title>Multicomponent nature underlies the extraordinary mechanical properties of spider dragline silk.</title>
        <authorList>
            <person name="Kono N."/>
            <person name="Nakamura H."/>
            <person name="Mori M."/>
            <person name="Yoshida Y."/>
            <person name="Ohtoshi R."/>
            <person name="Malay A.D."/>
            <person name="Moran D.A.P."/>
            <person name="Tomita M."/>
            <person name="Numata K."/>
            <person name="Arakawa K."/>
        </authorList>
    </citation>
    <scope>NUCLEOTIDE SEQUENCE</scope>
</reference>
<dbReference type="Proteomes" id="UP000887013">
    <property type="component" value="Unassembled WGS sequence"/>
</dbReference>
<keyword evidence="2" id="KW-1185">Reference proteome</keyword>
<name>A0A8X6N2E2_NEPPI</name>
<organism evidence="1 2">
    <name type="scientific">Nephila pilipes</name>
    <name type="common">Giant wood spider</name>
    <name type="synonym">Nephila maculata</name>
    <dbReference type="NCBI Taxonomy" id="299642"/>
    <lineage>
        <taxon>Eukaryota</taxon>
        <taxon>Metazoa</taxon>
        <taxon>Ecdysozoa</taxon>
        <taxon>Arthropoda</taxon>
        <taxon>Chelicerata</taxon>
        <taxon>Arachnida</taxon>
        <taxon>Araneae</taxon>
        <taxon>Araneomorphae</taxon>
        <taxon>Entelegynae</taxon>
        <taxon>Araneoidea</taxon>
        <taxon>Nephilidae</taxon>
        <taxon>Nephila</taxon>
    </lineage>
</organism>
<sequence>MKLVPQSLNISFRVPRQAIKRFSAAMHVRALRSLTSSEWITFIMKHTNAETCILIALTPLTLRGVIKNDHEKPIPPLRNALPEFTLAAGKSALICFED</sequence>
<proteinExistence type="predicted"/>
<evidence type="ECO:0000313" key="2">
    <source>
        <dbReference type="Proteomes" id="UP000887013"/>
    </source>
</evidence>
<gene>
    <name evidence="1" type="ORF">NPIL_319321</name>
</gene>
<dbReference type="AlphaFoldDB" id="A0A8X6N2E2"/>
<accession>A0A8X6N2E2</accession>
<comment type="caution">
    <text evidence="1">The sequence shown here is derived from an EMBL/GenBank/DDBJ whole genome shotgun (WGS) entry which is preliminary data.</text>
</comment>